<keyword evidence="5" id="KW-0067">ATP-binding</keyword>
<dbReference type="AlphaFoldDB" id="A0A818NB72"/>
<evidence type="ECO:0000313" key="7">
    <source>
        <dbReference type="EMBL" id="CAF3602392.1"/>
    </source>
</evidence>
<evidence type="ECO:0000313" key="8">
    <source>
        <dbReference type="Proteomes" id="UP000663881"/>
    </source>
</evidence>
<dbReference type="SMART" id="SM00220">
    <property type="entry name" value="S_TKc"/>
    <property type="match status" value="1"/>
</dbReference>
<dbReference type="EMBL" id="CAJOAY010000248">
    <property type="protein sequence ID" value="CAF3602392.1"/>
    <property type="molecule type" value="Genomic_DNA"/>
</dbReference>
<feature type="domain" description="Protein kinase" evidence="6">
    <location>
        <begin position="1"/>
        <end position="208"/>
    </location>
</feature>
<evidence type="ECO:0000256" key="2">
    <source>
        <dbReference type="ARBA" id="ARBA00022679"/>
    </source>
</evidence>
<evidence type="ECO:0000256" key="3">
    <source>
        <dbReference type="ARBA" id="ARBA00022741"/>
    </source>
</evidence>
<evidence type="ECO:0000259" key="6">
    <source>
        <dbReference type="PROSITE" id="PS50011"/>
    </source>
</evidence>
<keyword evidence="4" id="KW-0418">Kinase</keyword>
<dbReference type="InterPro" id="IPR000719">
    <property type="entry name" value="Prot_kinase_dom"/>
</dbReference>
<name>A0A818NB72_9BILA</name>
<reference evidence="7" key="1">
    <citation type="submission" date="2021-02" db="EMBL/GenBank/DDBJ databases">
        <authorList>
            <person name="Nowell W R."/>
        </authorList>
    </citation>
    <scope>NUCLEOTIDE SEQUENCE</scope>
</reference>
<dbReference type="GO" id="GO:0005524">
    <property type="term" value="F:ATP binding"/>
    <property type="evidence" value="ECO:0007669"/>
    <property type="project" value="UniProtKB-KW"/>
</dbReference>
<dbReference type="InterPro" id="IPR008271">
    <property type="entry name" value="Ser/Thr_kinase_AS"/>
</dbReference>
<dbReference type="Proteomes" id="UP000663881">
    <property type="component" value="Unassembled WGS sequence"/>
</dbReference>
<keyword evidence="1" id="KW-0723">Serine/threonine-protein kinase</keyword>
<dbReference type="SUPFAM" id="SSF56112">
    <property type="entry name" value="Protein kinase-like (PK-like)"/>
    <property type="match status" value="1"/>
</dbReference>
<dbReference type="PROSITE" id="PS50011">
    <property type="entry name" value="PROTEIN_KINASE_DOM"/>
    <property type="match status" value="1"/>
</dbReference>
<keyword evidence="3" id="KW-0547">Nucleotide-binding</keyword>
<protein>
    <recommendedName>
        <fullName evidence="6">Protein kinase domain-containing protein</fullName>
    </recommendedName>
</protein>
<dbReference type="PANTHER" id="PTHR24055">
    <property type="entry name" value="MITOGEN-ACTIVATED PROTEIN KINASE"/>
    <property type="match status" value="1"/>
</dbReference>
<dbReference type="GO" id="GO:0004674">
    <property type="term" value="F:protein serine/threonine kinase activity"/>
    <property type="evidence" value="ECO:0007669"/>
    <property type="project" value="UniProtKB-KW"/>
</dbReference>
<proteinExistence type="predicted"/>
<keyword evidence="2" id="KW-0808">Transferase</keyword>
<dbReference type="Pfam" id="PF00069">
    <property type="entry name" value="Pkinase"/>
    <property type="match status" value="1"/>
</dbReference>
<organism evidence="7 8">
    <name type="scientific">Adineta steineri</name>
    <dbReference type="NCBI Taxonomy" id="433720"/>
    <lineage>
        <taxon>Eukaryota</taxon>
        <taxon>Metazoa</taxon>
        <taxon>Spiralia</taxon>
        <taxon>Gnathifera</taxon>
        <taxon>Rotifera</taxon>
        <taxon>Eurotatoria</taxon>
        <taxon>Bdelloidea</taxon>
        <taxon>Adinetida</taxon>
        <taxon>Adinetidae</taxon>
        <taxon>Adineta</taxon>
    </lineage>
</organism>
<evidence type="ECO:0000256" key="1">
    <source>
        <dbReference type="ARBA" id="ARBA00022527"/>
    </source>
</evidence>
<dbReference type="InterPro" id="IPR050117">
    <property type="entry name" value="MAPK"/>
</dbReference>
<dbReference type="InterPro" id="IPR011009">
    <property type="entry name" value="Kinase-like_dom_sf"/>
</dbReference>
<dbReference type="Gene3D" id="1.10.510.10">
    <property type="entry name" value="Transferase(Phosphotransferase) domain 1"/>
    <property type="match status" value="1"/>
</dbReference>
<gene>
    <name evidence="7" type="ORF">OKA104_LOCUS6687</name>
</gene>
<dbReference type="FunFam" id="1.10.510.10:FF:000624">
    <property type="entry name" value="Mitogen-activated protein kinase"/>
    <property type="match status" value="1"/>
</dbReference>
<comment type="caution">
    <text evidence="7">The sequence shown here is derived from an EMBL/GenBank/DDBJ whole genome shotgun (WGS) entry which is preliminary data.</text>
</comment>
<dbReference type="PROSITE" id="PS00108">
    <property type="entry name" value="PROTEIN_KINASE_ST"/>
    <property type="match status" value="1"/>
</dbReference>
<sequence length="257" mass="29110">MQTSLDTLMASRPLTNEEKQQYTYQILSGLHYLHSNDIIHRDLKSANVLVNEGNLCIADLGQARVAQASRDDISSLSTFIYRAPELHLSCEHYTSSVDQWSAGCIFGEMFLKPNKTLFTAGEHDGNLFAIFKEIFQLIGTLTSPDDIEWLPVDKEIFIRSLCSTEAVQPRWDTLSIADEAALDLLKKLLEFNPSGRITSEQALEHNYFSNTNLKNLPVVDLFSSSLLDSTVDLDKLTTTQEIKEAIDKEIKRMRYKD</sequence>
<evidence type="ECO:0000256" key="4">
    <source>
        <dbReference type="ARBA" id="ARBA00022777"/>
    </source>
</evidence>
<accession>A0A818NB72</accession>
<evidence type="ECO:0000256" key="5">
    <source>
        <dbReference type="ARBA" id="ARBA00022840"/>
    </source>
</evidence>